<evidence type="ECO:0000313" key="3">
    <source>
        <dbReference type="EMBL" id="PPQ34128.1"/>
    </source>
</evidence>
<dbReference type="GO" id="GO:0003677">
    <property type="term" value="F:DNA binding"/>
    <property type="evidence" value="ECO:0007669"/>
    <property type="project" value="UniProtKB-KW"/>
</dbReference>
<dbReference type="RefSeq" id="WP_104519116.1">
    <property type="nucleotide sequence ID" value="NZ_NHRY01000128.1"/>
</dbReference>
<dbReference type="Gene3D" id="1.10.260.40">
    <property type="entry name" value="lambda repressor-like DNA-binding domains"/>
    <property type="match status" value="1"/>
</dbReference>
<evidence type="ECO:0000256" key="1">
    <source>
        <dbReference type="ARBA" id="ARBA00023125"/>
    </source>
</evidence>
<dbReference type="InterPro" id="IPR050807">
    <property type="entry name" value="TransReg_Diox_bact_type"/>
</dbReference>
<dbReference type="PROSITE" id="PS50943">
    <property type="entry name" value="HTH_CROC1"/>
    <property type="match status" value="1"/>
</dbReference>
<dbReference type="GO" id="GO:0005829">
    <property type="term" value="C:cytosol"/>
    <property type="evidence" value="ECO:0007669"/>
    <property type="project" value="TreeGrafter"/>
</dbReference>
<evidence type="ECO:0000313" key="4">
    <source>
        <dbReference type="Proteomes" id="UP000239724"/>
    </source>
</evidence>
<dbReference type="SMART" id="SM00530">
    <property type="entry name" value="HTH_XRE"/>
    <property type="match status" value="1"/>
</dbReference>
<dbReference type="Pfam" id="PF01381">
    <property type="entry name" value="HTH_3"/>
    <property type="match status" value="1"/>
</dbReference>
<dbReference type="Proteomes" id="UP000239724">
    <property type="component" value="Unassembled WGS sequence"/>
</dbReference>
<comment type="caution">
    <text evidence="3">The sequence shown here is derived from an EMBL/GenBank/DDBJ whole genome shotgun (WGS) entry which is preliminary data.</text>
</comment>
<dbReference type="InterPro" id="IPR001387">
    <property type="entry name" value="Cro/C1-type_HTH"/>
</dbReference>
<proteinExistence type="predicted"/>
<dbReference type="OrthoDB" id="7871866at2"/>
<dbReference type="EMBL" id="NHRY01000128">
    <property type="protein sequence ID" value="PPQ34128.1"/>
    <property type="molecule type" value="Genomic_DNA"/>
</dbReference>
<dbReference type="GO" id="GO:0003700">
    <property type="term" value="F:DNA-binding transcription factor activity"/>
    <property type="evidence" value="ECO:0007669"/>
    <property type="project" value="TreeGrafter"/>
</dbReference>
<dbReference type="InterPro" id="IPR010982">
    <property type="entry name" value="Lambda_DNA-bd_dom_sf"/>
</dbReference>
<dbReference type="PANTHER" id="PTHR46797:SF1">
    <property type="entry name" value="METHYLPHOSPHONATE SYNTHASE"/>
    <property type="match status" value="1"/>
</dbReference>
<dbReference type="PANTHER" id="PTHR46797">
    <property type="entry name" value="HTH-TYPE TRANSCRIPTIONAL REGULATOR"/>
    <property type="match status" value="1"/>
</dbReference>
<feature type="domain" description="HTH cro/C1-type" evidence="2">
    <location>
        <begin position="22"/>
        <end position="76"/>
    </location>
</feature>
<dbReference type="SUPFAM" id="SSF47413">
    <property type="entry name" value="lambda repressor-like DNA-binding domains"/>
    <property type="match status" value="1"/>
</dbReference>
<sequence>MSKPEEHDADENALYEAVAMRIRAARLRDNLTQQELADRIQAKRSYIFELESGSANPTLRTLYRLGKAFNIAPADLLPEARHPELSHENVRTLTDKCDAILSVLMRHSNEEREAVTVFRRMLERLAPAIGDAIQPASQEAAPHPPPT</sequence>
<dbReference type="CDD" id="cd00093">
    <property type="entry name" value="HTH_XRE"/>
    <property type="match status" value="1"/>
</dbReference>
<evidence type="ECO:0000259" key="2">
    <source>
        <dbReference type="PROSITE" id="PS50943"/>
    </source>
</evidence>
<accession>A0A2S6NHM6</accession>
<dbReference type="AlphaFoldDB" id="A0A2S6NHM6"/>
<reference evidence="3 4" key="1">
    <citation type="journal article" date="2018" name="Arch. Microbiol.">
        <title>New insights into the metabolic potential of the phototrophic purple bacterium Rhodopila globiformis DSM 161(T) from its draft genome sequence and evidence for a vanadium-dependent nitrogenase.</title>
        <authorList>
            <person name="Imhoff J.F."/>
            <person name="Rahn T."/>
            <person name="Kunzel S."/>
            <person name="Neulinger S.C."/>
        </authorList>
    </citation>
    <scope>NUCLEOTIDE SEQUENCE [LARGE SCALE GENOMIC DNA]</scope>
    <source>
        <strain evidence="3 4">DSM 161</strain>
    </source>
</reference>
<gene>
    <name evidence="3" type="ORF">CCS01_12145</name>
</gene>
<keyword evidence="1" id="KW-0238">DNA-binding</keyword>
<keyword evidence="4" id="KW-1185">Reference proteome</keyword>
<organism evidence="3 4">
    <name type="scientific">Rhodopila globiformis</name>
    <name type="common">Rhodopseudomonas globiformis</name>
    <dbReference type="NCBI Taxonomy" id="1071"/>
    <lineage>
        <taxon>Bacteria</taxon>
        <taxon>Pseudomonadati</taxon>
        <taxon>Pseudomonadota</taxon>
        <taxon>Alphaproteobacteria</taxon>
        <taxon>Acetobacterales</taxon>
        <taxon>Acetobacteraceae</taxon>
        <taxon>Rhodopila</taxon>
    </lineage>
</organism>
<name>A0A2S6NHM6_RHOGL</name>
<protein>
    <recommendedName>
        <fullName evidence="2">HTH cro/C1-type domain-containing protein</fullName>
    </recommendedName>
</protein>